<evidence type="ECO:0000313" key="8">
    <source>
        <dbReference type="Proteomes" id="UP000887116"/>
    </source>
</evidence>
<dbReference type="FunFam" id="2.130.10.10:FF:000180">
    <property type="entry name" value="WD repeat-containing protein 76"/>
    <property type="match status" value="1"/>
</dbReference>
<dbReference type="SMART" id="SM00320">
    <property type="entry name" value="WD40"/>
    <property type="match status" value="5"/>
</dbReference>
<keyword evidence="4" id="KW-0853">WD repeat</keyword>
<reference evidence="7" key="1">
    <citation type="submission" date="2020-07" db="EMBL/GenBank/DDBJ databases">
        <title>Multicomponent nature underlies the extraordinary mechanical properties of spider dragline silk.</title>
        <authorList>
            <person name="Kono N."/>
            <person name="Nakamura H."/>
            <person name="Mori M."/>
            <person name="Yoshida Y."/>
            <person name="Ohtoshi R."/>
            <person name="Malay A.D."/>
            <person name="Moran D.A.P."/>
            <person name="Tomita M."/>
            <person name="Numata K."/>
            <person name="Arakawa K."/>
        </authorList>
    </citation>
    <scope>NUCLEOTIDE SEQUENCE</scope>
</reference>
<dbReference type="PANTHER" id="PTHR14773:SF0">
    <property type="entry name" value="WD REPEAT-CONTAINING PROTEIN 76"/>
    <property type="match status" value="1"/>
</dbReference>
<dbReference type="AlphaFoldDB" id="A0A8X6FTN9"/>
<dbReference type="Pfam" id="PF00400">
    <property type="entry name" value="WD40"/>
    <property type="match status" value="1"/>
</dbReference>
<feature type="coiled-coil region" evidence="6">
    <location>
        <begin position="58"/>
        <end position="85"/>
    </location>
</feature>
<accession>A0A8X6FTN9</accession>
<protein>
    <recommendedName>
        <fullName evidence="3">WD repeat-containing protein 76</fullName>
    </recommendedName>
</protein>
<evidence type="ECO:0000256" key="2">
    <source>
        <dbReference type="ARBA" id="ARBA00005434"/>
    </source>
</evidence>
<dbReference type="InterPro" id="IPR001680">
    <property type="entry name" value="WD40_rpt"/>
</dbReference>
<comment type="similarity">
    <text evidence="2">Belongs to the WD repeat DDB2/WDR76 family.</text>
</comment>
<dbReference type="InterPro" id="IPR015943">
    <property type="entry name" value="WD40/YVTN_repeat-like_dom_sf"/>
</dbReference>
<evidence type="ECO:0000256" key="1">
    <source>
        <dbReference type="ARBA" id="ARBA00002530"/>
    </source>
</evidence>
<gene>
    <name evidence="7" type="primary">wdr76</name>
    <name evidence="7" type="ORF">TNCT_216291</name>
</gene>
<dbReference type="Gene3D" id="2.130.10.10">
    <property type="entry name" value="YVTN repeat-like/Quinoprotein amine dehydrogenase"/>
    <property type="match status" value="1"/>
</dbReference>
<dbReference type="GO" id="GO:0003677">
    <property type="term" value="F:DNA binding"/>
    <property type="evidence" value="ECO:0007669"/>
    <property type="project" value="TreeGrafter"/>
</dbReference>
<evidence type="ECO:0000313" key="7">
    <source>
        <dbReference type="EMBL" id="GFQ66988.1"/>
    </source>
</evidence>
<dbReference type="OrthoDB" id="9890280at2759"/>
<name>A0A8X6FTN9_TRICU</name>
<sequence length="541" mass="62383">MAHTMNRIPLCDITTCEMLSFPLGHVFQKRLVKEDNFEEEYFNSKTKMESETKFNKSKMKRKNVYKEAEDEVKKIKEEEDKEDIKPSKLSEYEKMIQKNREEQIAFLESLRMTEVKEEFKEAVRSLKPRKPKKIKVPKAVQAQQLPTRKSLRLAKIDIDMSEEAMAARAVAEAEKELKEVKLEPVLSFKDAITLDDYDDFVHHFKDIDFKGSAKPFKDYVSHFKSMKIDESRVARVVNGRITAVAIHPMQEKIIVSVGNKFGAVGLWHVNSDTLPFEFKPHLQGITNIQFNPDVPNMLYTSSYDGTMRSGDLEHEKFIEIYNVSDESSCTYFDFLSSTSFLVSHRNGTVSVVDNRSDHRTWMKRHKCHEYSVKTISIHPVDKNYFISAETKGCLALWDLRKLQKKPVTQVHHHKRVVYSAFFSPVTGNSVLTTSADDSICLLDTSVLGNPMFLQKSLKHNNWTGRWLSTFKATWLPNTDDTFVVGSMNPSRRIEIFDHKMNNIFNFDDEYFNCITSVNAFHPSLPVLAGCNSSGKVYVFAE</sequence>
<dbReference type="InterPro" id="IPR050853">
    <property type="entry name" value="WD_repeat_DNA-damage-binding"/>
</dbReference>
<proteinExistence type="inferred from homology"/>
<comment type="function">
    <text evidence="1">Specifically binds 5-hydroxymethylcytosine (5hmC), suggesting that it acts as a specific reader of 5hmC.</text>
</comment>
<keyword evidence="8" id="KW-1185">Reference proteome</keyword>
<evidence type="ECO:0000256" key="6">
    <source>
        <dbReference type="SAM" id="Coils"/>
    </source>
</evidence>
<dbReference type="PANTHER" id="PTHR14773">
    <property type="entry name" value="WD REPEAT-CONTAINING PROTEIN 76"/>
    <property type="match status" value="1"/>
</dbReference>
<dbReference type="GO" id="GO:2000001">
    <property type="term" value="P:regulation of DNA damage checkpoint"/>
    <property type="evidence" value="ECO:0007669"/>
    <property type="project" value="TreeGrafter"/>
</dbReference>
<evidence type="ECO:0000256" key="3">
    <source>
        <dbReference type="ARBA" id="ARBA00021234"/>
    </source>
</evidence>
<organism evidence="7 8">
    <name type="scientific">Trichonephila clavata</name>
    <name type="common">Joro spider</name>
    <name type="synonym">Nephila clavata</name>
    <dbReference type="NCBI Taxonomy" id="2740835"/>
    <lineage>
        <taxon>Eukaryota</taxon>
        <taxon>Metazoa</taxon>
        <taxon>Ecdysozoa</taxon>
        <taxon>Arthropoda</taxon>
        <taxon>Chelicerata</taxon>
        <taxon>Arachnida</taxon>
        <taxon>Araneae</taxon>
        <taxon>Araneomorphae</taxon>
        <taxon>Entelegynae</taxon>
        <taxon>Araneoidea</taxon>
        <taxon>Nephilidae</taxon>
        <taxon>Trichonephila</taxon>
    </lineage>
</organism>
<dbReference type="InterPro" id="IPR036322">
    <property type="entry name" value="WD40_repeat_dom_sf"/>
</dbReference>
<evidence type="ECO:0000256" key="5">
    <source>
        <dbReference type="ARBA" id="ARBA00022737"/>
    </source>
</evidence>
<dbReference type="Proteomes" id="UP000887116">
    <property type="component" value="Unassembled WGS sequence"/>
</dbReference>
<dbReference type="SUPFAM" id="SSF50978">
    <property type="entry name" value="WD40 repeat-like"/>
    <property type="match status" value="1"/>
</dbReference>
<keyword evidence="5" id="KW-0677">Repeat</keyword>
<dbReference type="GO" id="GO:0005634">
    <property type="term" value="C:nucleus"/>
    <property type="evidence" value="ECO:0007669"/>
    <property type="project" value="TreeGrafter"/>
</dbReference>
<keyword evidence="6" id="KW-0175">Coiled coil</keyword>
<dbReference type="EMBL" id="BMAO01000454">
    <property type="protein sequence ID" value="GFQ66988.1"/>
    <property type="molecule type" value="Genomic_DNA"/>
</dbReference>
<evidence type="ECO:0000256" key="4">
    <source>
        <dbReference type="ARBA" id="ARBA00022574"/>
    </source>
</evidence>
<comment type="caution">
    <text evidence="7">The sequence shown here is derived from an EMBL/GenBank/DDBJ whole genome shotgun (WGS) entry which is preliminary data.</text>
</comment>